<evidence type="ECO:0000256" key="3">
    <source>
        <dbReference type="SAM" id="SignalP"/>
    </source>
</evidence>
<dbReference type="Proteomes" id="UP000494163">
    <property type="component" value="Chromosome 2R"/>
</dbReference>
<feature type="chain" id="PRO_5005794043" evidence="3">
    <location>
        <begin position="17"/>
        <end position="130"/>
    </location>
</feature>
<dbReference type="InterPro" id="IPR050468">
    <property type="entry name" value="Cuticle_Struct_Prot"/>
</dbReference>
<dbReference type="GO" id="GO:0062129">
    <property type="term" value="C:chitin-based extracellular matrix"/>
    <property type="evidence" value="ECO:0007669"/>
    <property type="project" value="TreeGrafter"/>
</dbReference>
<keyword evidence="5" id="KW-1185">Reference proteome</keyword>
<evidence type="ECO:0000313" key="4">
    <source>
        <dbReference type="EMBL" id="ALC40920.1"/>
    </source>
</evidence>
<dbReference type="InterPro" id="IPR000618">
    <property type="entry name" value="Insect_cuticle"/>
</dbReference>
<keyword evidence="3" id="KW-0732">Signal</keyword>
<dbReference type="InterPro" id="IPR031311">
    <property type="entry name" value="CHIT_BIND_RR_consensus"/>
</dbReference>
<dbReference type="PROSITE" id="PS00233">
    <property type="entry name" value="CHIT_BIND_RR_1"/>
    <property type="match status" value="1"/>
</dbReference>
<evidence type="ECO:0000256" key="1">
    <source>
        <dbReference type="ARBA" id="ARBA00022460"/>
    </source>
</evidence>
<dbReference type="PANTHER" id="PTHR10380:SF237">
    <property type="entry name" value="CUTICULAR PROTEIN 65AU, ISOFORM A-RELATED"/>
    <property type="match status" value="1"/>
</dbReference>
<dbReference type="GO" id="GO:0008010">
    <property type="term" value="F:structural constituent of chitin-based larval cuticle"/>
    <property type="evidence" value="ECO:0007669"/>
    <property type="project" value="TreeGrafter"/>
</dbReference>
<sequence>MHLQLLVCTILGLAVASPLGPGAIRSVLGGGGDVHAEVLGRSDDVRADGFDASLETSNSISQSASGDVHGNIHGQFSWVSPEGVHVALSYVANENGYQPSSDLLPTPPPIPVEIQRSLEYLAAHPAAPGH</sequence>
<dbReference type="AlphaFoldDB" id="A0A0M4EU73"/>
<dbReference type="OMA" id="IHGSYTY"/>
<dbReference type="PANTHER" id="PTHR10380">
    <property type="entry name" value="CUTICLE PROTEIN"/>
    <property type="match status" value="1"/>
</dbReference>
<organism evidence="4 5">
    <name type="scientific">Drosophila busckii</name>
    <name type="common">Fruit fly</name>
    <dbReference type="NCBI Taxonomy" id="30019"/>
    <lineage>
        <taxon>Eukaryota</taxon>
        <taxon>Metazoa</taxon>
        <taxon>Ecdysozoa</taxon>
        <taxon>Arthropoda</taxon>
        <taxon>Hexapoda</taxon>
        <taxon>Insecta</taxon>
        <taxon>Pterygota</taxon>
        <taxon>Neoptera</taxon>
        <taxon>Endopterygota</taxon>
        <taxon>Diptera</taxon>
        <taxon>Brachycera</taxon>
        <taxon>Muscomorpha</taxon>
        <taxon>Ephydroidea</taxon>
        <taxon>Drosophilidae</taxon>
        <taxon>Drosophila</taxon>
    </lineage>
</organism>
<keyword evidence="1 2" id="KW-0193">Cuticle</keyword>
<gene>
    <name evidence="4" type="ORF">Dbus_chr2Rg499</name>
</gene>
<protein>
    <submittedName>
        <fullName evidence="4">Lcp1</fullName>
    </submittedName>
</protein>
<evidence type="ECO:0000256" key="2">
    <source>
        <dbReference type="PROSITE-ProRule" id="PRU00497"/>
    </source>
</evidence>
<evidence type="ECO:0000313" key="5">
    <source>
        <dbReference type="Proteomes" id="UP000494163"/>
    </source>
</evidence>
<accession>A0A0M4EU73</accession>
<proteinExistence type="predicted"/>
<reference evidence="4 5" key="1">
    <citation type="submission" date="2015-08" db="EMBL/GenBank/DDBJ databases">
        <title>Ancestral chromatin configuration constrains chromatin evolution on differentiating sex chromosomes in Drosophila.</title>
        <authorList>
            <person name="Zhou Q."/>
            <person name="Bachtrog D."/>
        </authorList>
    </citation>
    <scope>NUCLEOTIDE SEQUENCE [LARGE SCALE GENOMIC DNA]</scope>
    <source>
        <tissue evidence="4">Whole larvae</tissue>
    </source>
</reference>
<dbReference type="PROSITE" id="PS51155">
    <property type="entry name" value="CHIT_BIND_RR_2"/>
    <property type="match status" value="1"/>
</dbReference>
<dbReference type="OrthoDB" id="6343684at2759"/>
<dbReference type="STRING" id="30019.A0A0M4EU73"/>
<name>A0A0M4EU73_DROBS</name>
<feature type="signal peptide" evidence="3">
    <location>
        <begin position="1"/>
        <end position="16"/>
    </location>
</feature>
<dbReference type="Pfam" id="PF00379">
    <property type="entry name" value="Chitin_bind_4"/>
    <property type="match status" value="1"/>
</dbReference>
<dbReference type="EMBL" id="CP012524">
    <property type="protein sequence ID" value="ALC40920.1"/>
    <property type="molecule type" value="Genomic_DNA"/>
</dbReference>